<dbReference type="WBParaSite" id="SSLN_0001201001-mRNA-1">
    <property type="protein sequence ID" value="SSLN_0001201001-mRNA-1"/>
    <property type="gene ID" value="SSLN_0001201001"/>
</dbReference>
<sequence length="257" mass="30416">MFKVLLIIKFRQLFQKINQDGDQTLSEAELKRWIAFVAKTAVRVDAQRHWKNLNQNKNEPLAWRDYLERTYGMEDEVTSDPERKETYIKMKRDDERRWNAADMDFDNKLSLDEFAAFLHPQDYPRMRNVVIEETLQSVDNDGDGYISLDEYLTDLSRSYQSEYDPEKPLAEWAAREKDQFFKHRDKNGDKRMDRSEVGEWIMPTDYDPIEAEAKHLIYHADKNKDGKLSQDEVVSHQSLFVGSQALNYGRPLGHEEL</sequence>
<evidence type="ECO:0000313" key="14">
    <source>
        <dbReference type="Proteomes" id="UP000275846"/>
    </source>
</evidence>
<dbReference type="CDD" id="cd16226">
    <property type="entry name" value="EFh_CREC_Calumenin_like"/>
    <property type="match status" value="1"/>
</dbReference>
<dbReference type="AlphaFoldDB" id="A0A183T517"/>
<dbReference type="GO" id="GO:0005788">
    <property type="term" value="C:endoplasmic reticulum lumen"/>
    <property type="evidence" value="ECO:0007669"/>
    <property type="project" value="UniProtKB-SubCell"/>
</dbReference>
<evidence type="ECO:0000256" key="5">
    <source>
        <dbReference type="ARBA" id="ARBA00022824"/>
    </source>
</evidence>
<dbReference type="GO" id="GO:0005509">
    <property type="term" value="F:calcium ion binding"/>
    <property type="evidence" value="ECO:0007669"/>
    <property type="project" value="InterPro"/>
</dbReference>
<evidence type="ECO:0000256" key="11">
    <source>
        <dbReference type="ARBA" id="ARBA00072696"/>
    </source>
</evidence>
<dbReference type="SUPFAM" id="SSF47473">
    <property type="entry name" value="EF-hand"/>
    <property type="match status" value="2"/>
</dbReference>
<dbReference type="OrthoDB" id="293868at2759"/>
<dbReference type="InterPro" id="IPR011992">
    <property type="entry name" value="EF-hand-dom_pair"/>
</dbReference>
<evidence type="ECO:0000256" key="6">
    <source>
        <dbReference type="ARBA" id="ARBA00022837"/>
    </source>
</evidence>
<evidence type="ECO:0000259" key="12">
    <source>
        <dbReference type="PROSITE" id="PS50222"/>
    </source>
</evidence>
<comment type="subcellular location">
    <subcellularLocation>
        <location evidence="1">Endoplasmic reticulum lumen</location>
    </subcellularLocation>
</comment>
<keyword evidence="6" id="KW-0106">Calcium</keyword>
<evidence type="ECO:0000256" key="1">
    <source>
        <dbReference type="ARBA" id="ARBA00004319"/>
    </source>
</evidence>
<comment type="subunit">
    <text evidence="10">Interacts with PCSK6 (immature form including the propeptide); probably involved in the maturation and the secretion of PCSK6.</text>
</comment>
<dbReference type="Proteomes" id="UP000275846">
    <property type="component" value="Unassembled WGS sequence"/>
</dbReference>
<evidence type="ECO:0000313" key="15">
    <source>
        <dbReference type="WBParaSite" id="SSLN_0001201001-mRNA-1"/>
    </source>
</evidence>
<keyword evidence="2" id="KW-0479">Metal-binding</keyword>
<keyword evidence="4" id="KW-0677">Repeat</keyword>
<dbReference type="STRING" id="70667.A0A183T517"/>
<dbReference type="PROSITE" id="PS50222">
    <property type="entry name" value="EF_HAND_2"/>
    <property type="match status" value="4"/>
</dbReference>
<keyword evidence="7" id="KW-0325">Glycoprotein</keyword>
<evidence type="ECO:0000256" key="2">
    <source>
        <dbReference type="ARBA" id="ARBA00022723"/>
    </source>
</evidence>
<evidence type="ECO:0000313" key="13">
    <source>
        <dbReference type="EMBL" id="VDL97950.1"/>
    </source>
</evidence>
<dbReference type="Gene3D" id="1.10.238.10">
    <property type="entry name" value="EF-hand"/>
    <property type="match status" value="2"/>
</dbReference>
<dbReference type="PANTHER" id="PTHR10827">
    <property type="entry name" value="RETICULOCALBIN"/>
    <property type="match status" value="1"/>
</dbReference>
<dbReference type="InterPro" id="IPR018247">
    <property type="entry name" value="EF_Hand_1_Ca_BS"/>
</dbReference>
<reference evidence="15" key="1">
    <citation type="submission" date="2016-06" db="UniProtKB">
        <authorList>
            <consortium name="WormBaseParasite"/>
        </authorList>
    </citation>
    <scope>IDENTIFICATION</scope>
</reference>
<keyword evidence="3" id="KW-0732">Signal</keyword>
<dbReference type="GO" id="GO:0015031">
    <property type="term" value="P:protein transport"/>
    <property type="evidence" value="ECO:0007669"/>
    <property type="project" value="UniProtKB-ARBA"/>
</dbReference>
<organism evidence="15">
    <name type="scientific">Schistocephalus solidus</name>
    <name type="common">Tapeworm</name>
    <dbReference type="NCBI Taxonomy" id="70667"/>
    <lineage>
        <taxon>Eukaryota</taxon>
        <taxon>Metazoa</taxon>
        <taxon>Spiralia</taxon>
        <taxon>Lophotrochozoa</taxon>
        <taxon>Platyhelminthes</taxon>
        <taxon>Cestoda</taxon>
        <taxon>Eucestoda</taxon>
        <taxon>Diphyllobothriidea</taxon>
        <taxon>Diphyllobothriidae</taxon>
        <taxon>Schistocephalus</taxon>
    </lineage>
</organism>
<reference evidence="13 14" key="2">
    <citation type="submission" date="2018-11" db="EMBL/GenBank/DDBJ databases">
        <authorList>
            <consortium name="Pathogen Informatics"/>
        </authorList>
    </citation>
    <scope>NUCLEOTIDE SEQUENCE [LARGE SCALE GENOMIC DNA]</scope>
    <source>
        <strain evidence="13 14">NST_G2</strain>
    </source>
</reference>
<evidence type="ECO:0000256" key="3">
    <source>
        <dbReference type="ARBA" id="ARBA00022729"/>
    </source>
</evidence>
<protein>
    <recommendedName>
        <fullName evidence="11">Reticulocalbin-3</fullName>
    </recommendedName>
</protein>
<evidence type="ECO:0000256" key="4">
    <source>
        <dbReference type="ARBA" id="ARBA00022737"/>
    </source>
</evidence>
<proteinExistence type="predicted"/>
<evidence type="ECO:0000256" key="8">
    <source>
        <dbReference type="ARBA" id="ARBA00023186"/>
    </source>
</evidence>
<gene>
    <name evidence="13" type="ORF">SSLN_LOCUS11565</name>
</gene>
<keyword evidence="14" id="KW-1185">Reference proteome</keyword>
<comment type="function">
    <text evidence="9">Probable molecular chaperone assisting protein biosynthesis and transport in the endoplasmic reticulum. Required for the proper biosynthesis and transport of pulmonary surfactant-associated protein A/SP-A, pulmonary surfactant-associated protein D/SP-D and the lipid transporter ABCA3. By regulating both the proper expression and the degradation through the endoplasmic reticulum-associated protein degradation pathway of these proteins plays a crucial role in pulmonary surfactant homeostasis. Has an anti-fibrotic activity by negatively regulating the secretion of type I and type III collagens. This calcium-binding protein also transiently associates with immature PCSK6 and regulates its secretion.</text>
</comment>
<dbReference type="EMBL" id="UYSU01036628">
    <property type="protein sequence ID" value="VDL97950.1"/>
    <property type="molecule type" value="Genomic_DNA"/>
</dbReference>
<accession>A0A183T517</accession>
<evidence type="ECO:0000256" key="7">
    <source>
        <dbReference type="ARBA" id="ARBA00023180"/>
    </source>
</evidence>
<dbReference type="Pfam" id="PF13202">
    <property type="entry name" value="EF-hand_5"/>
    <property type="match status" value="2"/>
</dbReference>
<name>A0A183T517_SCHSO</name>
<evidence type="ECO:0000256" key="10">
    <source>
        <dbReference type="ARBA" id="ARBA00063143"/>
    </source>
</evidence>
<feature type="domain" description="EF-hand" evidence="12">
    <location>
        <begin position="208"/>
        <end position="243"/>
    </location>
</feature>
<feature type="domain" description="EF-hand" evidence="12">
    <location>
        <begin position="5"/>
        <end position="40"/>
    </location>
</feature>
<dbReference type="Pfam" id="PF13833">
    <property type="entry name" value="EF-hand_8"/>
    <property type="match status" value="1"/>
</dbReference>
<dbReference type="InterPro" id="IPR002048">
    <property type="entry name" value="EF_hand_dom"/>
</dbReference>
<feature type="domain" description="EF-hand" evidence="12">
    <location>
        <begin position="89"/>
        <end position="124"/>
    </location>
</feature>
<keyword evidence="8" id="KW-0143">Chaperone</keyword>
<dbReference type="SMART" id="SM00054">
    <property type="entry name" value="EFh"/>
    <property type="match status" value="5"/>
</dbReference>
<evidence type="ECO:0000256" key="9">
    <source>
        <dbReference type="ARBA" id="ARBA00056975"/>
    </source>
</evidence>
<keyword evidence="5" id="KW-0256">Endoplasmic reticulum</keyword>
<feature type="domain" description="EF-hand" evidence="12">
    <location>
        <begin position="126"/>
        <end position="161"/>
    </location>
</feature>
<dbReference type="PANTHER" id="PTHR10827:SF52">
    <property type="entry name" value="IP16409P"/>
    <property type="match status" value="1"/>
</dbReference>
<dbReference type="PROSITE" id="PS00018">
    <property type="entry name" value="EF_HAND_1"/>
    <property type="match status" value="3"/>
</dbReference>
<dbReference type="FunFam" id="1.10.238.10:FF:000104">
    <property type="entry name" value="calumenin isoform X1"/>
    <property type="match status" value="1"/>
</dbReference>